<feature type="signal peptide" evidence="1">
    <location>
        <begin position="1"/>
        <end position="17"/>
    </location>
</feature>
<comment type="caution">
    <text evidence="2">The sequence shown here is derived from an EMBL/GenBank/DDBJ whole genome shotgun (WGS) entry which is preliminary data.</text>
</comment>
<keyword evidence="3" id="KW-1185">Reference proteome</keyword>
<proteinExistence type="predicted"/>
<dbReference type="Proteomes" id="UP000786811">
    <property type="component" value="Unassembled WGS sequence"/>
</dbReference>
<name>A0A8J2H797_COTCN</name>
<reference evidence="2" key="1">
    <citation type="submission" date="2021-04" db="EMBL/GenBank/DDBJ databases">
        <authorList>
            <person name="Chebbi M.A.C M."/>
        </authorList>
    </citation>
    <scope>NUCLEOTIDE SEQUENCE</scope>
</reference>
<protein>
    <recommendedName>
        <fullName evidence="4">Secreted protein</fullName>
    </recommendedName>
</protein>
<evidence type="ECO:0000313" key="2">
    <source>
        <dbReference type="EMBL" id="CAG5081799.1"/>
    </source>
</evidence>
<feature type="chain" id="PRO_5035278025" description="Secreted protein" evidence="1">
    <location>
        <begin position="18"/>
        <end position="111"/>
    </location>
</feature>
<evidence type="ECO:0000313" key="3">
    <source>
        <dbReference type="Proteomes" id="UP000786811"/>
    </source>
</evidence>
<keyword evidence="1" id="KW-0732">Signal</keyword>
<dbReference type="EMBL" id="CAJNRD030001118">
    <property type="protein sequence ID" value="CAG5081799.1"/>
    <property type="molecule type" value="Genomic_DNA"/>
</dbReference>
<accession>A0A8J2H797</accession>
<sequence>MWEKIFFFFIFFFETRTNNLEEFHERREERHKKALVKVMVLKVAPSKEEILTNMRKRPNSIRRSVCNVVAVEISVTSTPTPTNTNLSSSNVRIVTPVTGTATPETITGVWH</sequence>
<organism evidence="2 3">
    <name type="scientific">Cotesia congregata</name>
    <name type="common">Parasitoid wasp</name>
    <name type="synonym">Apanteles congregatus</name>
    <dbReference type="NCBI Taxonomy" id="51543"/>
    <lineage>
        <taxon>Eukaryota</taxon>
        <taxon>Metazoa</taxon>
        <taxon>Ecdysozoa</taxon>
        <taxon>Arthropoda</taxon>
        <taxon>Hexapoda</taxon>
        <taxon>Insecta</taxon>
        <taxon>Pterygota</taxon>
        <taxon>Neoptera</taxon>
        <taxon>Endopterygota</taxon>
        <taxon>Hymenoptera</taxon>
        <taxon>Apocrita</taxon>
        <taxon>Ichneumonoidea</taxon>
        <taxon>Braconidae</taxon>
        <taxon>Microgastrinae</taxon>
        <taxon>Cotesia</taxon>
    </lineage>
</organism>
<evidence type="ECO:0008006" key="4">
    <source>
        <dbReference type="Google" id="ProtNLM"/>
    </source>
</evidence>
<evidence type="ECO:0000256" key="1">
    <source>
        <dbReference type="SAM" id="SignalP"/>
    </source>
</evidence>
<dbReference type="AlphaFoldDB" id="A0A8J2H797"/>
<gene>
    <name evidence="2" type="ORF">HICCMSTLAB_LOCUS3381</name>
</gene>